<accession>A0A8K1LKV3</accession>
<proteinExistence type="predicted"/>
<reference evidence="1" key="1">
    <citation type="submission" date="2019-04" db="EMBL/GenBank/DDBJ databases">
        <title>Genome assembly of Zosterops borbonicus 15179.</title>
        <authorList>
            <person name="Leroy T."/>
            <person name="Anselmetti Y."/>
            <person name="Tilak M.-K."/>
            <person name="Nabholz B."/>
        </authorList>
    </citation>
    <scope>NUCLEOTIDE SEQUENCE</scope>
    <source>
        <strain evidence="1">HGM_15179</strain>
        <tissue evidence="1">Muscle</tissue>
    </source>
</reference>
<dbReference type="PANTHER" id="PTHR33332">
    <property type="entry name" value="REVERSE TRANSCRIPTASE DOMAIN-CONTAINING PROTEIN"/>
    <property type="match status" value="1"/>
</dbReference>
<name>A0A8K1LKV3_9PASS</name>
<dbReference type="OrthoDB" id="9217840at2759"/>
<protein>
    <submittedName>
        <fullName evidence="1">Uncharacterized protein</fullName>
    </submittedName>
</protein>
<dbReference type="EMBL" id="SWJQ01000272">
    <property type="protein sequence ID" value="TRZ17328.1"/>
    <property type="molecule type" value="Genomic_DNA"/>
</dbReference>
<dbReference type="Proteomes" id="UP000796761">
    <property type="component" value="Unassembled WGS sequence"/>
</dbReference>
<evidence type="ECO:0000313" key="2">
    <source>
        <dbReference type="Proteomes" id="UP000796761"/>
    </source>
</evidence>
<comment type="caution">
    <text evidence="1">The sequence shown here is derived from an EMBL/GenBank/DDBJ whole genome shotgun (WGS) entry which is preliminary data.</text>
</comment>
<sequence length="137" mass="15540">MLMFADNTKLCGKVNKLEGRDAIQRDLDKPERPVCAYVMKLSKAKYKVLHLELEQSQVQIQAGREWIESSPGEKDSGVFTDRKVNMTQKCEFAIQRANHILSCIQTSMASWSREVILLLCCSRQTPPRVLHSTLGST</sequence>
<evidence type="ECO:0000313" key="1">
    <source>
        <dbReference type="EMBL" id="TRZ17328.1"/>
    </source>
</evidence>
<organism evidence="1 2">
    <name type="scientific">Zosterops borbonicus</name>
    <dbReference type="NCBI Taxonomy" id="364589"/>
    <lineage>
        <taxon>Eukaryota</taxon>
        <taxon>Metazoa</taxon>
        <taxon>Chordata</taxon>
        <taxon>Craniata</taxon>
        <taxon>Vertebrata</taxon>
        <taxon>Euteleostomi</taxon>
        <taxon>Archelosauria</taxon>
        <taxon>Archosauria</taxon>
        <taxon>Dinosauria</taxon>
        <taxon>Saurischia</taxon>
        <taxon>Theropoda</taxon>
        <taxon>Coelurosauria</taxon>
        <taxon>Aves</taxon>
        <taxon>Neognathae</taxon>
        <taxon>Neoaves</taxon>
        <taxon>Telluraves</taxon>
        <taxon>Australaves</taxon>
        <taxon>Passeriformes</taxon>
        <taxon>Sylvioidea</taxon>
        <taxon>Zosteropidae</taxon>
        <taxon>Zosterops</taxon>
    </lineage>
</organism>
<gene>
    <name evidence="1" type="ORF">HGM15179_009777</name>
</gene>
<dbReference type="AlphaFoldDB" id="A0A8K1LKV3"/>
<keyword evidence="2" id="KW-1185">Reference proteome</keyword>